<comment type="caution">
    <text evidence="2">The sequence shown here is derived from an EMBL/GenBank/DDBJ whole genome shotgun (WGS) entry which is preliminary data.</text>
</comment>
<feature type="region of interest" description="Disordered" evidence="1">
    <location>
        <begin position="15"/>
        <end position="96"/>
    </location>
</feature>
<reference evidence="3" key="1">
    <citation type="journal article" date="2015" name="Nat. Genet.">
        <title>The genome and transcriptome of the zoonotic hookworm Ancylostoma ceylanicum identify infection-specific gene families.</title>
        <authorList>
            <person name="Schwarz E.M."/>
            <person name="Hu Y."/>
            <person name="Antoshechkin I."/>
            <person name="Miller M.M."/>
            <person name="Sternberg P.W."/>
            <person name="Aroian R.V."/>
        </authorList>
    </citation>
    <scope>NUCLEOTIDE SEQUENCE</scope>
    <source>
        <strain evidence="3">HY135</strain>
    </source>
</reference>
<keyword evidence="3" id="KW-1185">Reference proteome</keyword>
<feature type="compositionally biased region" description="Basic residues" evidence="1">
    <location>
        <begin position="59"/>
        <end position="75"/>
    </location>
</feature>
<accession>A0A016X2G4</accession>
<evidence type="ECO:0000313" key="2">
    <source>
        <dbReference type="EMBL" id="EYC46075.1"/>
    </source>
</evidence>
<protein>
    <submittedName>
        <fullName evidence="2">Uncharacterized protein</fullName>
    </submittedName>
</protein>
<gene>
    <name evidence="2" type="primary">Acey_s0408.g916</name>
    <name evidence="2" type="ORF">Y032_0408g916</name>
</gene>
<organism evidence="2 3">
    <name type="scientific">Ancylostoma ceylanicum</name>
    <dbReference type="NCBI Taxonomy" id="53326"/>
    <lineage>
        <taxon>Eukaryota</taxon>
        <taxon>Metazoa</taxon>
        <taxon>Ecdysozoa</taxon>
        <taxon>Nematoda</taxon>
        <taxon>Chromadorea</taxon>
        <taxon>Rhabditida</taxon>
        <taxon>Rhabditina</taxon>
        <taxon>Rhabditomorpha</taxon>
        <taxon>Strongyloidea</taxon>
        <taxon>Ancylostomatidae</taxon>
        <taxon>Ancylostomatinae</taxon>
        <taxon>Ancylostoma</taxon>
    </lineage>
</organism>
<name>A0A016X2G4_9BILA</name>
<evidence type="ECO:0000313" key="3">
    <source>
        <dbReference type="Proteomes" id="UP000024635"/>
    </source>
</evidence>
<proteinExistence type="predicted"/>
<dbReference type="Proteomes" id="UP000024635">
    <property type="component" value="Unassembled WGS sequence"/>
</dbReference>
<feature type="compositionally biased region" description="Basic and acidic residues" evidence="1">
    <location>
        <begin position="18"/>
        <end position="45"/>
    </location>
</feature>
<dbReference type="AlphaFoldDB" id="A0A016X2G4"/>
<dbReference type="EMBL" id="JARK01000008">
    <property type="protein sequence ID" value="EYC46075.1"/>
    <property type="molecule type" value="Genomic_DNA"/>
</dbReference>
<evidence type="ECO:0000256" key="1">
    <source>
        <dbReference type="SAM" id="MobiDB-lite"/>
    </source>
</evidence>
<sequence>MEAKPRASKYWIVRPSRGRRDWDSITPIKKDVVDREPDGGNRGEEGAAGGDGTSDAALRRPRTRVRTKATPRHHQKNEWSHLKKNSGKKSAALKNQ</sequence>